<proteinExistence type="predicted"/>
<keyword evidence="4" id="KW-1185">Reference proteome</keyword>
<reference evidence="3 4" key="1">
    <citation type="journal article" date="2023" name="bioRxiv">
        <title>Genome report: Whole genome sequence and annotation of Penstemon davidsonii.</title>
        <authorList>
            <person name="Ostevik K.L."/>
            <person name="Alabady M."/>
            <person name="Zhang M."/>
            <person name="Rausher M.D."/>
        </authorList>
    </citation>
    <scope>NUCLEOTIDE SEQUENCE [LARGE SCALE GENOMIC DNA]</scope>
    <source>
        <strain evidence="3">DNT005</strain>
        <tissue evidence="3">Whole leaf</tissue>
    </source>
</reference>
<protein>
    <recommendedName>
        <fullName evidence="2">Ubiquitin-like domain-containing protein</fullName>
    </recommendedName>
</protein>
<feature type="region of interest" description="Disordered" evidence="1">
    <location>
        <begin position="110"/>
        <end position="151"/>
    </location>
</feature>
<dbReference type="EMBL" id="JAYDYQ010002533">
    <property type="protein sequence ID" value="KAK4484980.1"/>
    <property type="molecule type" value="Genomic_DNA"/>
</dbReference>
<evidence type="ECO:0000313" key="3">
    <source>
        <dbReference type="EMBL" id="KAK4484980.1"/>
    </source>
</evidence>
<dbReference type="Pfam" id="PF00240">
    <property type="entry name" value="ubiquitin"/>
    <property type="match status" value="1"/>
</dbReference>
<dbReference type="SMART" id="SM00213">
    <property type="entry name" value="UBQ"/>
    <property type="match status" value="1"/>
</dbReference>
<dbReference type="CDD" id="cd01800">
    <property type="entry name" value="Ubl_SF3a120"/>
    <property type="match status" value="1"/>
</dbReference>
<dbReference type="PROSITE" id="PS50053">
    <property type="entry name" value="UBIQUITIN_2"/>
    <property type="match status" value="1"/>
</dbReference>
<dbReference type="PANTHER" id="PTHR37610:SF81">
    <property type="entry name" value="RETROTRANSPOSON COPIA-LIKE N-TERMINAL DOMAIN-CONTAINING PROTEIN"/>
    <property type="match status" value="1"/>
</dbReference>
<dbReference type="InterPro" id="IPR029071">
    <property type="entry name" value="Ubiquitin-like_domsf"/>
</dbReference>
<dbReference type="InterPro" id="IPR000626">
    <property type="entry name" value="Ubiquitin-like_dom"/>
</dbReference>
<accession>A0ABR0D6T4</accession>
<name>A0ABR0D6T4_9LAMI</name>
<dbReference type="PANTHER" id="PTHR37610">
    <property type="entry name" value="CCHC-TYPE DOMAIN-CONTAINING PROTEIN"/>
    <property type="match status" value="1"/>
</dbReference>
<feature type="domain" description="Ubiquitin-like" evidence="2">
    <location>
        <begin position="259"/>
        <end position="315"/>
    </location>
</feature>
<evidence type="ECO:0000313" key="4">
    <source>
        <dbReference type="Proteomes" id="UP001291926"/>
    </source>
</evidence>
<dbReference type="Gene3D" id="3.10.20.90">
    <property type="entry name" value="Phosphatidylinositol 3-kinase Catalytic Subunit, Chain A, domain 1"/>
    <property type="match status" value="1"/>
</dbReference>
<dbReference type="Pfam" id="PF14244">
    <property type="entry name" value="Retrotran_gag_3"/>
    <property type="match status" value="1"/>
</dbReference>
<dbReference type="InterPro" id="IPR035563">
    <property type="entry name" value="SF3As1_ubi"/>
</dbReference>
<gene>
    <name evidence="3" type="ORF">RD792_007587</name>
</gene>
<sequence length="318" mass="35605">MSTPPDTTPTQLTHTPTRNLLEDPASPYFLHPADGPGLKLVSEPLTETNYQSWSHSMLLGLKVKNKIGFIDSSLPKPTEDPILINTWERNNTIVVAWIFNAISKEINSSIRPASTPFSRPPFSHTPRPPNSYTNTRPNLPPAPNQPTSFRPQFPNQFKRKDRPFCTHCNMAGHTIDTCFKIHGFPPGYRPPFPRQTTPTANQFHPTFPDSHQSGIQDFVKNLKPDQYAYLSSLFSTQQQTQHSLPQSDDSTSNTFNVTTQSVGRLKEKIAGEIQLPANKQKLNGKAGFLKDNLSLAYYNVAPGDSLSLSLRERGGRKR</sequence>
<comment type="caution">
    <text evidence="3">The sequence shown here is derived from an EMBL/GenBank/DDBJ whole genome shotgun (WGS) entry which is preliminary data.</text>
</comment>
<evidence type="ECO:0000259" key="2">
    <source>
        <dbReference type="PROSITE" id="PS50053"/>
    </source>
</evidence>
<dbReference type="InterPro" id="IPR029472">
    <property type="entry name" value="Copia-like_N"/>
</dbReference>
<dbReference type="Proteomes" id="UP001291926">
    <property type="component" value="Unassembled WGS sequence"/>
</dbReference>
<dbReference type="SUPFAM" id="SSF54236">
    <property type="entry name" value="Ubiquitin-like"/>
    <property type="match status" value="1"/>
</dbReference>
<organism evidence="3 4">
    <name type="scientific">Penstemon davidsonii</name>
    <dbReference type="NCBI Taxonomy" id="160366"/>
    <lineage>
        <taxon>Eukaryota</taxon>
        <taxon>Viridiplantae</taxon>
        <taxon>Streptophyta</taxon>
        <taxon>Embryophyta</taxon>
        <taxon>Tracheophyta</taxon>
        <taxon>Spermatophyta</taxon>
        <taxon>Magnoliopsida</taxon>
        <taxon>eudicotyledons</taxon>
        <taxon>Gunneridae</taxon>
        <taxon>Pentapetalae</taxon>
        <taxon>asterids</taxon>
        <taxon>lamiids</taxon>
        <taxon>Lamiales</taxon>
        <taxon>Plantaginaceae</taxon>
        <taxon>Cheloneae</taxon>
        <taxon>Penstemon</taxon>
    </lineage>
</organism>
<evidence type="ECO:0000256" key="1">
    <source>
        <dbReference type="SAM" id="MobiDB-lite"/>
    </source>
</evidence>